<comment type="caution">
    <text evidence="2">The sequence shown here is derived from an EMBL/GenBank/DDBJ whole genome shotgun (WGS) entry which is preliminary data.</text>
</comment>
<organism evidence="2 3">
    <name type="scientific">Mucilaginibacter corticis</name>
    <dbReference type="NCBI Taxonomy" id="2597670"/>
    <lineage>
        <taxon>Bacteria</taxon>
        <taxon>Pseudomonadati</taxon>
        <taxon>Bacteroidota</taxon>
        <taxon>Sphingobacteriia</taxon>
        <taxon>Sphingobacteriales</taxon>
        <taxon>Sphingobacteriaceae</taxon>
        <taxon>Mucilaginibacter</taxon>
    </lineage>
</organism>
<evidence type="ECO:0000313" key="2">
    <source>
        <dbReference type="EMBL" id="TSJ40985.1"/>
    </source>
</evidence>
<sequence>MENKKMNIVFFPHSVNYGLAGTNRLQNIIYFLKKEGAGTVANIALVDEPIVPGNENPPFLTDYKEIAYGPSVFNFLKHIFQTGFHLYKFRKKDSRNLIYFYGEVDIKNFFFVTWGRMLGYRVVIDIVEDLEAIQKFKSFKNKLKYKSAIFFRKRLDRYADGFTVVSSHLEKKIRLNFPDRPVFFLPVTINKYLLDDHPDGRPAKPLTIFYSGSFNEKDGLPYLLGAAGELKQAGYAFRILLSGKGTDAEMQAFREIVQRAGLEEQVRYLGFLDRDEYIRILSSAADVLCMTRINSAYANAGFPFKLGEFLATGKPVIASTVGDVPKYLSADDAYLVAPESIAEIRAALIAIVSDPKKAVQVGLNGKRAAMKYFDHENYAGPLKEFFEKQINS</sequence>
<dbReference type="Proteomes" id="UP000318733">
    <property type="component" value="Unassembled WGS sequence"/>
</dbReference>
<dbReference type="SUPFAM" id="SSF53756">
    <property type="entry name" value="UDP-Glycosyltransferase/glycogen phosphorylase"/>
    <property type="match status" value="1"/>
</dbReference>
<feature type="domain" description="Glycosyl transferase family 1" evidence="1">
    <location>
        <begin position="200"/>
        <end position="367"/>
    </location>
</feature>
<dbReference type="AlphaFoldDB" id="A0A556MM85"/>
<protein>
    <submittedName>
        <fullName evidence="2">Glycosyltransferase</fullName>
    </submittedName>
</protein>
<dbReference type="GO" id="GO:0016757">
    <property type="term" value="F:glycosyltransferase activity"/>
    <property type="evidence" value="ECO:0007669"/>
    <property type="project" value="InterPro"/>
</dbReference>
<dbReference type="PANTHER" id="PTHR12526:SF638">
    <property type="entry name" value="SPORE COAT PROTEIN SA"/>
    <property type="match status" value="1"/>
</dbReference>
<dbReference type="Pfam" id="PF00534">
    <property type="entry name" value="Glycos_transf_1"/>
    <property type="match status" value="1"/>
</dbReference>
<evidence type="ECO:0000259" key="1">
    <source>
        <dbReference type="Pfam" id="PF00534"/>
    </source>
</evidence>
<proteinExistence type="predicted"/>
<reference evidence="2 3" key="1">
    <citation type="submission" date="2019-07" db="EMBL/GenBank/DDBJ databases">
        <authorList>
            <person name="Huq M.A."/>
        </authorList>
    </citation>
    <scope>NUCLEOTIDE SEQUENCE [LARGE SCALE GENOMIC DNA]</scope>
    <source>
        <strain evidence="2 3">MAH-19</strain>
    </source>
</reference>
<dbReference type="CDD" id="cd03801">
    <property type="entry name" value="GT4_PimA-like"/>
    <property type="match status" value="1"/>
</dbReference>
<evidence type="ECO:0000313" key="3">
    <source>
        <dbReference type="Proteomes" id="UP000318733"/>
    </source>
</evidence>
<dbReference type="OrthoDB" id="9790710at2"/>
<dbReference type="InterPro" id="IPR001296">
    <property type="entry name" value="Glyco_trans_1"/>
</dbReference>
<accession>A0A556MM85</accession>
<gene>
    <name evidence="2" type="ORF">FO440_14725</name>
</gene>
<dbReference type="Gene3D" id="3.40.50.2000">
    <property type="entry name" value="Glycogen Phosphorylase B"/>
    <property type="match status" value="2"/>
</dbReference>
<dbReference type="EMBL" id="VLPK01000002">
    <property type="protein sequence ID" value="TSJ40985.1"/>
    <property type="molecule type" value="Genomic_DNA"/>
</dbReference>
<dbReference type="RefSeq" id="WP_144249023.1">
    <property type="nucleotide sequence ID" value="NZ_VLPK01000002.1"/>
</dbReference>
<keyword evidence="3" id="KW-1185">Reference proteome</keyword>
<dbReference type="PANTHER" id="PTHR12526">
    <property type="entry name" value="GLYCOSYLTRANSFERASE"/>
    <property type="match status" value="1"/>
</dbReference>
<keyword evidence="2" id="KW-0808">Transferase</keyword>
<name>A0A556MM85_9SPHI</name>